<dbReference type="Proteomes" id="UP000018896">
    <property type="component" value="Unassembled WGS sequence"/>
</dbReference>
<organism evidence="2 3">
    <name type="scientific">Halalkalibacter akibai (strain ATCC 43226 / DSM 21942 / CIP 109018 / JCM 9157 / 1139)</name>
    <name type="common">Bacillus akibai</name>
    <dbReference type="NCBI Taxonomy" id="1236973"/>
    <lineage>
        <taxon>Bacteria</taxon>
        <taxon>Bacillati</taxon>
        <taxon>Bacillota</taxon>
        <taxon>Bacilli</taxon>
        <taxon>Bacillales</taxon>
        <taxon>Bacillaceae</taxon>
        <taxon>Halalkalibacter</taxon>
    </lineage>
</organism>
<evidence type="ECO:0000259" key="1">
    <source>
        <dbReference type="Pfam" id="PF13581"/>
    </source>
</evidence>
<comment type="caution">
    <text evidence="2">The sequence shown here is derived from an EMBL/GenBank/DDBJ whole genome shotgun (WGS) entry which is preliminary data.</text>
</comment>
<dbReference type="InterPro" id="IPR036890">
    <property type="entry name" value="HATPase_C_sf"/>
</dbReference>
<feature type="domain" description="Histidine kinase/HSP90-like ATPase" evidence="1">
    <location>
        <begin position="30"/>
        <end position="129"/>
    </location>
</feature>
<dbReference type="STRING" id="1236973.JCM9157_2969"/>
<gene>
    <name evidence="2" type="ORF">JCM9157_2969</name>
</gene>
<sequence length="137" mass="15673">MSLALKITTFEEFEQHLPKIEQFLLLHTNDMNLILFSLLEAINNAFEHGMNQSNGIVIKVNIFLDKKHLVVTISHNGVGFDYEEKLLAVTDPDQYFLNHLTSLRGRGIAIMKRCADKLTYSDKGRKVTLFFNLGEMS</sequence>
<accession>W4QV99</accession>
<evidence type="ECO:0000313" key="2">
    <source>
        <dbReference type="EMBL" id="GAE35832.1"/>
    </source>
</evidence>
<dbReference type="eggNOG" id="COG2172">
    <property type="taxonomic scope" value="Bacteria"/>
</dbReference>
<name>W4QV99_HALA3</name>
<keyword evidence="3" id="KW-1185">Reference proteome</keyword>
<dbReference type="InterPro" id="IPR003594">
    <property type="entry name" value="HATPase_dom"/>
</dbReference>
<dbReference type="EMBL" id="BAUV01000024">
    <property type="protein sequence ID" value="GAE35832.1"/>
    <property type="molecule type" value="Genomic_DNA"/>
</dbReference>
<protein>
    <recommendedName>
        <fullName evidence="1">Histidine kinase/HSP90-like ATPase domain-containing protein</fullName>
    </recommendedName>
</protein>
<dbReference type="CDD" id="cd16936">
    <property type="entry name" value="HATPase_RsbW-like"/>
    <property type="match status" value="1"/>
</dbReference>
<reference evidence="2 3" key="1">
    <citation type="journal article" date="2014" name="Genome Announc.">
        <title>Draft Genome Sequences of Three Alkaliphilic Bacillus Strains, Bacillus wakoensis JCM 9140T, Bacillus akibai JCM 9157T, and Bacillus hemicellulosilyticus JCM 9152T.</title>
        <authorList>
            <person name="Yuki M."/>
            <person name="Oshima K."/>
            <person name="Suda W."/>
            <person name="Oshida Y."/>
            <person name="Kitamura K."/>
            <person name="Iida T."/>
            <person name="Hattori M."/>
            <person name="Ohkuma M."/>
        </authorList>
    </citation>
    <scope>NUCLEOTIDE SEQUENCE [LARGE SCALE GENOMIC DNA]</scope>
    <source>
        <strain evidence="2 3">JCM 9157</strain>
    </source>
</reference>
<proteinExistence type="predicted"/>
<dbReference type="Gene3D" id="3.30.565.10">
    <property type="entry name" value="Histidine kinase-like ATPase, C-terminal domain"/>
    <property type="match status" value="1"/>
</dbReference>
<dbReference type="AlphaFoldDB" id="W4QV99"/>
<evidence type="ECO:0000313" key="3">
    <source>
        <dbReference type="Proteomes" id="UP000018896"/>
    </source>
</evidence>
<dbReference type="OrthoDB" id="9767435at2"/>
<dbReference type="RefSeq" id="WP_035665396.1">
    <property type="nucleotide sequence ID" value="NZ_BAUV01000024.1"/>
</dbReference>
<dbReference type="SUPFAM" id="SSF55874">
    <property type="entry name" value="ATPase domain of HSP90 chaperone/DNA topoisomerase II/histidine kinase"/>
    <property type="match status" value="1"/>
</dbReference>
<dbReference type="Pfam" id="PF13581">
    <property type="entry name" value="HATPase_c_2"/>
    <property type="match status" value="1"/>
</dbReference>